<dbReference type="Proteomes" id="UP000037904">
    <property type="component" value="Unassembled WGS sequence"/>
</dbReference>
<gene>
    <name evidence="2" type="ORF">FLAG1_06187</name>
</gene>
<feature type="transmembrane region" description="Helical" evidence="1">
    <location>
        <begin position="156"/>
        <end position="180"/>
    </location>
</feature>
<name>A0A0M9EVV1_FUSLA</name>
<feature type="transmembrane region" description="Helical" evidence="1">
    <location>
        <begin position="77"/>
        <end position="100"/>
    </location>
</feature>
<dbReference type="EMBL" id="JXCE01000114">
    <property type="protein sequence ID" value="KPA40949.1"/>
    <property type="molecule type" value="Genomic_DNA"/>
</dbReference>
<evidence type="ECO:0000256" key="1">
    <source>
        <dbReference type="SAM" id="Phobius"/>
    </source>
</evidence>
<accession>A0A0M9EVV1</accession>
<evidence type="ECO:0000313" key="3">
    <source>
        <dbReference type="Proteomes" id="UP000037904"/>
    </source>
</evidence>
<proteinExistence type="predicted"/>
<sequence length="239" mass="25627">MFVLFSINSDPFPGVTRPMSRFGLYLLVSVLLVIQLVFMAALAIGVPATTGFLAAVTRNQLSPVLRAMELGKEAEEVLAYLVLHTILLTLLIWGAIPALAASRVSSSRGKMLIYVVFGGAAAVLATSSIRTTYLAWNWARMIELTDGDAALVERCKLIYLTVDILFCVGAAFVMACSCYASTLGTPPVVRQMLDDAARLLVLVRVLSGTAAVGNVDAERSKDVGVESEVESRLDVRARG</sequence>
<dbReference type="AlphaFoldDB" id="A0A0M9EVV1"/>
<organism evidence="2 3">
    <name type="scientific">Fusarium langsethiae</name>
    <dbReference type="NCBI Taxonomy" id="179993"/>
    <lineage>
        <taxon>Eukaryota</taxon>
        <taxon>Fungi</taxon>
        <taxon>Dikarya</taxon>
        <taxon>Ascomycota</taxon>
        <taxon>Pezizomycotina</taxon>
        <taxon>Sordariomycetes</taxon>
        <taxon>Hypocreomycetidae</taxon>
        <taxon>Hypocreales</taxon>
        <taxon>Nectriaceae</taxon>
        <taxon>Fusarium</taxon>
    </lineage>
</organism>
<protein>
    <submittedName>
        <fullName evidence="2">Uncharacterized protein</fullName>
    </submittedName>
</protein>
<feature type="transmembrane region" description="Helical" evidence="1">
    <location>
        <begin position="112"/>
        <end position="136"/>
    </location>
</feature>
<comment type="caution">
    <text evidence="2">The sequence shown here is derived from an EMBL/GenBank/DDBJ whole genome shotgun (WGS) entry which is preliminary data.</text>
</comment>
<keyword evidence="1" id="KW-1133">Transmembrane helix</keyword>
<feature type="transmembrane region" description="Helical" evidence="1">
    <location>
        <begin position="24"/>
        <end position="57"/>
    </location>
</feature>
<evidence type="ECO:0000313" key="2">
    <source>
        <dbReference type="EMBL" id="KPA40949.1"/>
    </source>
</evidence>
<keyword evidence="3" id="KW-1185">Reference proteome</keyword>
<keyword evidence="1" id="KW-0472">Membrane</keyword>
<keyword evidence="1" id="KW-0812">Transmembrane</keyword>
<reference evidence="2 3" key="1">
    <citation type="submission" date="2015-04" db="EMBL/GenBank/DDBJ databases">
        <title>The draft genome sequence of Fusarium langsethiae, a T-2/HT-2 mycotoxin producer.</title>
        <authorList>
            <person name="Lysoe E."/>
            <person name="Divon H.H."/>
            <person name="Terzi V."/>
            <person name="Orru L."/>
            <person name="Lamontanara A."/>
            <person name="Kolseth A.-K."/>
            <person name="Frandsen R.J."/>
            <person name="Nielsen K."/>
            <person name="Thrane U."/>
        </authorList>
    </citation>
    <scope>NUCLEOTIDE SEQUENCE [LARGE SCALE GENOMIC DNA]</scope>
    <source>
        <strain evidence="2 3">Fl201059</strain>
    </source>
</reference>